<organism evidence="2">
    <name type="scientific">uncultured Sphingomonas sp</name>
    <dbReference type="NCBI Taxonomy" id="158754"/>
    <lineage>
        <taxon>Bacteria</taxon>
        <taxon>Pseudomonadati</taxon>
        <taxon>Pseudomonadota</taxon>
        <taxon>Alphaproteobacteria</taxon>
        <taxon>Sphingomonadales</taxon>
        <taxon>Sphingomonadaceae</taxon>
        <taxon>Sphingomonas</taxon>
        <taxon>environmental samples</taxon>
    </lineage>
</organism>
<name>A0A6J4SCX6_9SPHN</name>
<sequence length="90" mass="9821">DQPSLKQRRPPDGCTARARRNDSGRAPRRTAAGLERHRTCRPARARRRSAAAQRRAALPGSARARPAGGRRGAWPQAGGTGRRSERSRGM</sequence>
<feature type="non-terminal residue" evidence="2">
    <location>
        <position position="90"/>
    </location>
</feature>
<dbReference type="AlphaFoldDB" id="A0A6J4SCX6"/>
<dbReference type="EMBL" id="CADCVZ010000008">
    <property type="protein sequence ID" value="CAA9495008.1"/>
    <property type="molecule type" value="Genomic_DNA"/>
</dbReference>
<evidence type="ECO:0000313" key="2">
    <source>
        <dbReference type="EMBL" id="CAA9495008.1"/>
    </source>
</evidence>
<feature type="compositionally biased region" description="Basic residues" evidence="1">
    <location>
        <begin position="38"/>
        <end position="49"/>
    </location>
</feature>
<evidence type="ECO:0000256" key="1">
    <source>
        <dbReference type="SAM" id="MobiDB-lite"/>
    </source>
</evidence>
<gene>
    <name evidence="2" type="ORF">AVDCRST_MAG09-350</name>
</gene>
<feature type="compositionally biased region" description="Low complexity" evidence="1">
    <location>
        <begin position="50"/>
        <end position="77"/>
    </location>
</feature>
<protein>
    <submittedName>
        <fullName evidence="2">Uncharacterized protein</fullName>
    </submittedName>
</protein>
<feature type="non-terminal residue" evidence="2">
    <location>
        <position position="1"/>
    </location>
</feature>
<accession>A0A6J4SCX6</accession>
<reference evidence="2" key="1">
    <citation type="submission" date="2020-02" db="EMBL/GenBank/DDBJ databases">
        <authorList>
            <person name="Meier V. D."/>
        </authorList>
    </citation>
    <scope>NUCLEOTIDE SEQUENCE</scope>
    <source>
        <strain evidence="2">AVDCRST_MAG09</strain>
    </source>
</reference>
<feature type="region of interest" description="Disordered" evidence="1">
    <location>
        <begin position="1"/>
        <end position="90"/>
    </location>
</feature>
<proteinExistence type="predicted"/>